<dbReference type="GO" id="GO:0097526">
    <property type="term" value="C:spliceosomal tri-snRNP complex"/>
    <property type="evidence" value="ECO:0007669"/>
    <property type="project" value="TreeGrafter"/>
</dbReference>
<evidence type="ECO:0000256" key="8">
    <source>
        <dbReference type="ARBA" id="ARBA00023274"/>
    </source>
</evidence>
<dbReference type="GO" id="GO:0003723">
    <property type="term" value="F:RNA binding"/>
    <property type="evidence" value="ECO:0007669"/>
    <property type="project" value="UniProtKB-UniRule"/>
</dbReference>
<name>A0A9W7ZYQ8_9FUNG</name>
<dbReference type="Gene3D" id="2.30.30.100">
    <property type="match status" value="1"/>
</dbReference>
<keyword evidence="6 9" id="KW-0508">mRNA splicing</keyword>
<evidence type="ECO:0000256" key="5">
    <source>
        <dbReference type="ARBA" id="ARBA00022884"/>
    </source>
</evidence>
<evidence type="ECO:0000313" key="12">
    <source>
        <dbReference type="Proteomes" id="UP001150538"/>
    </source>
</evidence>
<comment type="subcellular location">
    <subcellularLocation>
        <location evidence="1 9">Nucleus</location>
    </subcellularLocation>
</comment>
<dbReference type="PANTHER" id="PTHR10553">
    <property type="entry name" value="SMALL NUCLEAR RIBONUCLEOPROTEIN"/>
    <property type="match status" value="1"/>
</dbReference>
<keyword evidence="5 9" id="KW-0694">RNA-binding</keyword>
<dbReference type="InterPro" id="IPR044641">
    <property type="entry name" value="Lsm7/SmG-like"/>
</dbReference>
<dbReference type="SMART" id="SM00651">
    <property type="entry name" value="Sm"/>
    <property type="match status" value="1"/>
</dbReference>
<keyword evidence="7 9" id="KW-0539">Nucleus</keyword>
<dbReference type="InterPro" id="IPR034098">
    <property type="entry name" value="Sm_G"/>
</dbReference>
<dbReference type="OrthoDB" id="2146at2759"/>
<keyword evidence="4 9" id="KW-0747">Spliceosome</keyword>
<comment type="similarity">
    <text evidence="2 9">Belongs to the snRNP Sm proteins family.</text>
</comment>
<dbReference type="GO" id="GO:0071013">
    <property type="term" value="C:catalytic step 2 spliceosome"/>
    <property type="evidence" value="ECO:0007669"/>
    <property type="project" value="TreeGrafter"/>
</dbReference>
<comment type="function">
    <text evidence="9">Plays a role in pre-mRNA splicing.</text>
</comment>
<dbReference type="GO" id="GO:0005687">
    <property type="term" value="C:U4 snRNP"/>
    <property type="evidence" value="ECO:0007669"/>
    <property type="project" value="TreeGrafter"/>
</dbReference>
<dbReference type="GO" id="GO:0005689">
    <property type="term" value="C:U12-type spliceosomal complex"/>
    <property type="evidence" value="ECO:0007669"/>
    <property type="project" value="TreeGrafter"/>
</dbReference>
<dbReference type="GO" id="GO:0005686">
    <property type="term" value="C:U2 snRNP"/>
    <property type="evidence" value="ECO:0007669"/>
    <property type="project" value="TreeGrafter"/>
</dbReference>
<dbReference type="PANTHER" id="PTHR10553:SF2">
    <property type="entry name" value="SMALL NUCLEAR RIBONUCLEOPROTEIN G"/>
    <property type="match status" value="1"/>
</dbReference>
<keyword evidence="8 9" id="KW-0687">Ribonucleoprotein</keyword>
<evidence type="ECO:0000256" key="3">
    <source>
        <dbReference type="ARBA" id="ARBA00022664"/>
    </source>
</evidence>
<dbReference type="AlphaFoldDB" id="A0A9W7ZYQ8"/>
<keyword evidence="12" id="KW-1185">Reference proteome</keyword>
<dbReference type="InterPro" id="IPR047575">
    <property type="entry name" value="Sm"/>
</dbReference>
<accession>A0A9W7ZYQ8</accession>
<keyword evidence="3 9" id="KW-0507">mRNA processing</keyword>
<dbReference type="GO" id="GO:0005685">
    <property type="term" value="C:U1 snRNP"/>
    <property type="evidence" value="ECO:0007669"/>
    <property type="project" value="TreeGrafter"/>
</dbReference>
<evidence type="ECO:0000256" key="9">
    <source>
        <dbReference type="RuleBase" id="RU365052"/>
    </source>
</evidence>
<dbReference type="PROSITE" id="PS52002">
    <property type="entry name" value="SM"/>
    <property type="match status" value="1"/>
</dbReference>
<dbReference type="InterPro" id="IPR010920">
    <property type="entry name" value="LSM_dom_sf"/>
</dbReference>
<evidence type="ECO:0000256" key="2">
    <source>
        <dbReference type="ARBA" id="ARBA00006850"/>
    </source>
</evidence>
<evidence type="ECO:0000259" key="10">
    <source>
        <dbReference type="PROSITE" id="PS52002"/>
    </source>
</evidence>
<evidence type="ECO:0000313" key="11">
    <source>
        <dbReference type="EMBL" id="KAJ1913596.1"/>
    </source>
</evidence>
<dbReference type="Pfam" id="PF01423">
    <property type="entry name" value="LSM"/>
    <property type="match status" value="1"/>
</dbReference>
<feature type="domain" description="Sm" evidence="10">
    <location>
        <begin position="30"/>
        <end position="101"/>
    </location>
</feature>
<dbReference type="GO" id="GO:0071011">
    <property type="term" value="C:precatalytic spliceosome"/>
    <property type="evidence" value="ECO:0007669"/>
    <property type="project" value="TreeGrafter"/>
</dbReference>
<dbReference type="Proteomes" id="UP001150538">
    <property type="component" value="Unassembled WGS sequence"/>
</dbReference>
<protein>
    <recommendedName>
        <fullName evidence="9">Small nuclear ribonucleoprotein G</fullName>
        <shortName evidence="9">snRNP-G</shortName>
    </recommendedName>
</protein>
<gene>
    <name evidence="11" type="ORF">H4219_005149</name>
</gene>
<organism evidence="11 12">
    <name type="scientific">Mycoemilia scoparia</name>
    <dbReference type="NCBI Taxonomy" id="417184"/>
    <lineage>
        <taxon>Eukaryota</taxon>
        <taxon>Fungi</taxon>
        <taxon>Fungi incertae sedis</taxon>
        <taxon>Zoopagomycota</taxon>
        <taxon>Kickxellomycotina</taxon>
        <taxon>Kickxellomycetes</taxon>
        <taxon>Kickxellales</taxon>
        <taxon>Kickxellaceae</taxon>
        <taxon>Mycoemilia</taxon>
    </lineage>
</organism>
<evidence type="ECO:0000256" key="4">
    <source>
        <dbReference type="ARBA" id="ARBA00022728"/>
    </source>
</evidence>
<proteinExistence type="inferred from homology"/>
<sequence>MVKAQLPELKKQVKRNKLIKDILTNYSNNNNNNNNNRYMEKKLRIQLNGSRKVEGVLRGYDAFMNIVMDDLYEIKGDERIPLGTSVIRGNSIVILELAEAMY</sequence>
<reference evidence="11" key="1">
    <citation type="submission" date="2022-07" db="EMBL/GenBank/DDBJ databases">
        <title>Phylogenomic reconstructions and comparative analyses of Kickxellomycotina fungi.</title>
        <authorList>
            <person name="Reynolds N.K."/>
            <person name="Stajich J.E."/>
            <person name="Barry K."/>
            <person name="Grigoriev I.V."/>
            <person name="Crous P."/>
            <person name="Smith M.E."/>
        </authorList>
    </citation>
    <scope>NUCLEOTIDE SEQUENCE</scope>
    <source>
        <strain evidence="11">NBRC 100468</strain>
    </source>
</reference>
<dbReference type="GO" id="GO:0034719">
    <property type="term" value="C:SMN-Sm protein complex"/>
    <property type="evidence" value="ECO:0007669"/>
    <property type="project" value="TreeGrafter"/>
</dbReference>
<evidence type="ECO:0000256" key="1">
    <source>
        <dbReference type="ARBA" id="ARBA00004123"/>
    </source>
</evidence>
<comment type="caution">
    <text evidence="11">The sequence shown here is derived from an EMBL/GenBank/DDBJ whole genome shotgun (WGS) entry which is preliminary data.</text>
</comment>
<dbReference type="EMBL" id="JANBPU010000252">
    <property type="protein sequence ID" value="KAJ1913596.1"/>
    <property type="molecule type" value="Genomic_DNA"/>
</dbReference>
<dbReference type="GO" id="GO:0071004">
    <property type="term" value="C:U2-type prespliceosome"/>
    <property type="evidence" value="ECO:0007669"/>
    <property type="project" value="TreeGrafter"/>
</dbReference>
<evidence type="ECO:0000256" key="7">
    <source>
        <dbReference type="ARBA" id="ARBA00023242"/>
    </source>
</evidence>
<dbReference type="GO" id="GO:0000387">
    <property type="term" value="P:spliceosomal snRNP assembly"/>
    <property type="evidence" value="ECO:0007669"/>
    <property type="project" value="UniProtKB-UniRule"/>
</dbReference>
<dbReference type="CDD" id="cd01719">
    <property type="entry name" value="Sm_G"/>
    <property type="match status" value="1"/>
</dbReference>
<evidence type="ECO:0000256" key="6">
    <source>
        <dbReference type="ARBA" id="ARBA00023187"/>
    </source>
</evidence>
<dbReference type="GO" id="GO:0005682">
    <property type="term" value="C:U5 snRNP"/>
    <property type="evidence" value="ECO:0007669"/>
    <property type="project" value="TreeGrafter"/>
</dbReference>
<dbReference type="SUPFAM" id="SSF50182">
    <property type="entry name" value="Sm-like ribonucleoproteins"/>
    <property type="match status" value="1"/>
</dbReference>
<dbReference type="InterPro" id="IPR001163">
    <property type="entry name" value="Sm_dom_euk/arc"/>
</dbReference>